<dbReference type="RefSeq" id="WP_349642106.1">
    <property type="nucleotide sequence ID" value="NZ_CAWVOH010000002.1"/>
</dbReference>
<protein>
    <submittedName>
        <fullName evidence="2">Uncharacterized protein</fullName>
    </submittedName>
</protein>
<gene>
    <name evidence="2" type="ORF">R54876_GBNLAHCA_01129</name>
</gene>
<evidence type="ECO:0000313" key="2">
    <source>
        <dbReference type="EMBL" id="CAK8054559.1"/>
    </source>
</evidence>
<keyword evidence="1" id="KW-0812">Transmembrane</keyword>
<evidence type="ECO:0000256" key="1">
    <source>
        <dbReference type="SAM" id="Phobius"/>
    </source>
</evidence>
<organism evidence="2 3">
    <name type="scientific">Eupransor demetentiae</name>
    <dbReference type="NCBI Taxonomy" id="3109584"/>
    <lineage>
        <taxon>Bacteria</taxon>
        <taxon>Bacillati</taxon>
        <taxon>Bacillota</taxon>
        <taxon>Bacilli</taxon>
        <taxon>Lactobacillales</taxon>
        <taxon>Lactobacillaceae</taxon>
        <taxon>Eupransor</taxon>
    </lineage>
</organism>
<reference evidence="2 3" key="1">
    <citation type="submission" date="2024-01" db="EMBL/GenBank/DDBJ databases">
        <authorList>
            <person name="Botero Cardona J."/>
        </authorList>
    </citation>
    <scope>NUCLEOTIDE SEQUENCE [LARGE SCALE GENOMIC DNA]</scope>
    <source>
        <strain evidence="2 3">LMG 33000</strain>
    </source>
</reference>
<proteinExistence type="predicted"/>
<dbReference type="EMBL" id="CAWVOH010000002">
    <property type="protein sequence ID" value="CAK8054559.1"/>
    <property type="molecule type" value="Genomic_DNA"/>
</dbReference>
<keyword evidence="1" id="KW-0472">Membrane</keyword>
<evidence type="ECO:0000313" key="3">
    <source>
        <dbReference type="Proteomes" id="UP001314241"/>
    </source>
</evidence>
<keyword evidence="1" id="KW-1133">Transmembrane helix</keyword>
<feature type="transmembrane region" description="Helical" evidence="1">
    <location>
        <begin position="7"/>
        <end position="25"/>
    </location>
</feature>
<comment type="caution">
    <text evidence="2">The sequence shown here is derived from an EMBL/GenBank/DDBJ whole genome shotgun (WGS) entry which is preliminary data.</text>
</comment>
<dbReference type="Proteomes" id="UP001314241">
    <property type="component" value="Unassembled WGS sequence"/>
</dbReference>
<name>A0ABM9N6H5_9LACO</name>
<sequence length="130" mass="14679">MHKNTKVISITLGAVILGIVLIGWFRATPHSMTTEEQFQHSDWTLTTPSGDYISNVIFSRNKVRIAGKRYTYNFDSNYDQQKTSKDSTKKPQGTLSISTGKYAGSYIVEMDATDYDLVQDGQIKYILKAK</sequence>
<keyword evidence="3" id="KW-1185">Reference proteome</keyword>
<accession>A0ABM9N6H5</accession>